<protein>
    <submittedName>
        <fullName evidence="1">Uncharacterized protein</fullName>
    </submittedName>
</protein>
<gene>
    <name evidence="1" type="ORF">NLJ89_g6393</name>
</gene>
<comment type="caution">
    <text evidence="1">The sequence shown here is derived from an EMBL/GenBank/DDBJ whole genome shotgun (WGS) entry which is preliminary data.</text>
</comment>
<reference evidence="1" key="1">
    <citation type="submission" date="2022-07" db="EMBL/GenBank/DDBJ databases">
        <title>Genome Sequence of Agrocybe chaxingu.</title>
        <authorList>
            <person name="Buettner E."/>
        </authorList>
    </citation>
    <scope>NUCLEOTIDE SEQUENCE</scope>
    <source>
        <strain evidence="1">MP-N11</strain>
    </source>
</reference>
<evidence type="ECO:0000313" key="1">
    <source>
        <dbReference type="EMBL" id="KAJ3507286.1"/>
    </source>
</evidence>
<organism evidence="1 2">
    <name type="scientific">Agrocybe chaxingu</name>
    <dbReference type="NCBI Taxonomy" id="84603"/>
    <lineage>
        <taxon>Eukaryota</taxon>
        <taxon>Fungi</taxon>
        <taxon>Dikarya</taxon>
        <taxon>Basidiomycota</taxon>
        <taxon>Agaricomycotina</taxon>
        <taxon>Agaricomycetes</taxon>
        <taxon>Agaricomycetidae</taxon>
        <taxon>Agaricales</taxon>
        <taxon>Agaricineae</taxon>
        <taxon>Strophariaceae</taxon>
        <taxon>Agrocybe</taxon>
    </lineage>
</organism>
<accession>A0A9W8JYQ7</accession>
<proteinExistence type="predicted"/>
<name>A0A9W8JYQ7_9AGAR</name>
<keyword evidence="2" id="KW-1185">Reference proteome</keyword>
<dbReference type="AlphaFoldDB" id="A0A9W8JYQ7"/>
<dbReference type="Proteomes" id="UP001148786">
    <property type="component" value="Unassembled WGS sequence"/>
</dbReference>
<dbReference type="EMBL" id="JANKHO010000676">
    <property type="protein sequence ID" value="KAJ3507286.1"/>
    <property type="molecule type" value="Genomic_DNA"/>
</dbReference>
<dbReference type="OrthoDB" id="7344096at2759"/>
<evidence type="ECO:0000313" key="2">
    <source>
        <dbReference type="Proteomes" id="UP001148786"/>
    </source>
</evidence>
<sequence>MTHHKEDTDASSEAARIASARLIQRMWRGKNVNLAKDEYLNPESRWGDALNHAKLAVNRNAAIDGQNSPLKRWVRATYFVGQLKDKNKMLKEEGVEVDAEDKHLETQHWLELVDSKHRYGSNRSIMAEERIYLLMNVLVSDWKKSEFCTYLPSSVRATLASTLSE</sequence>